<evidence type="ECO:0000259" key="13">
    <source>
        <dbReference type="SMART" id="SM00644"/>
    </source>
</evidence>
<dbReference type="InterPro" id="IPR051206">
    <property type="entry name" value="NAMLAA_amidase_2"/>
</dbReference>
<evidence type="ECO:0000256" key="1">
    <source>
        <dbReference type="ARBA" id="ARBA00001561"/>
    </source>
</evidence>
<name>A0A7Y3YML4_9VIBR</name>
<dbReference type="GO" id="GO:0008745">
    <property type="term" value="F:N-acetylmuramoyl-L-alanine amidase activity"/>
    <property type="evidence" value="ECO:0007669"/>
    <property type="project" value="UniProtKB-EC"/>
</dbReference>
<dbReference type="SMART" id="SM00644">
    <property type="entry name" value="Ami_2"/>
    <property type="match status" value="1"/>
</dbReference>
<evidence type="ECO:0000256" key="11">
    <source>
        <dbReference type="ARBA" id="ARBA00039257"/>
    </source>
</evidence>
<dbReference type="GO" id="GO:0005737">
    <property type="term" value="C:cytoplasm"/>
    <property type="evidence" value="ECO:0007669"/>
    <property type="project" value="UniProtKB-SubCell"/>
</dbReference>
<evidence type="ECO:0000256" key="4">
    <source>
        <dbReference type="ARBA" id="ARBA00007553"/>
    </source>
</evidence>
<dbReference type="GO" id="GO:0046872">
    <property type="term" value="F:metal ion binding"/>
    <property type="evidence" value="ECO:0007669"/>
    <property type="project" value="UniProtKB-KW"/>
</dbReference>
<dbReference type="EMBL" id="VTXW01000005">
    <property type="protein sequence ID" value="NOH33271.1"/>
    <property type="molecule type" value="Genomic_DNA"/>
</dbReference>
<evidence type="ECO:0000256" key="12">
    <source>
        <dbReference type="ARBA" id="ARBA00042615"/>
    </source>
</evidence>
<evidence type="ECO:0000256" key="9">
    <source>
        <dbReference type="ARBA" id="ARBA00022833"/>
    </source>
</evidence>
<dbReference type="CDD" id="cd06583">
    <property type="entry name" value="PGRP"/>
    <property type="match status" value="1"/>
</dbReference>
<dbReference type="AlphaFoldDB" id="A0A7Y3YML4"/>
<evidence type="ECO:0000256" key="3">
    <source>
        <dbReference type="ARBA" id="ARBA00004496"/>
    </source>
</evidence>
<keyword evidence="6" id="KW-0963">Cytoplasm</keyword>
<comment type="catalytic activity">
    <reaction evidence="1">
        <text>Hydrolyzes the link between N-acetylmuramoyl residues and L-amino acid residues in certain cell-wall glycopeptides.</text>
        <dbReference type="EC" id="3.5.1.28"/>
    </reaction>
</comment>
<dbReference type="InterPro" id="IPR036505">
    <property type="entry name" value="Amidase/PGRP_sf"/>
</dbReference>
<comment type="caution">
    <text evidence="14">The sequence shown here is derived from an EMBL/GenBank/DDBJ whole genome shotgun (WGS) entry which is preliminary data.</text>
</comment>
<evidence type="ECO:0000256" key="5">
    <source>
        <dbReference type="ARBA" id="ARBA00011901"/>
    </source>
</evidence>
<evidence type="ECO:0000256" key="7">
    <source>
        <dbReference type="ARBA" id="ARBA00022723"/>
    </source>
</evidence>
<dbReference type="Gene3D" id="3.40.80.10">
    <property type="entry name" value="Peptidoglycan recognition protein-like"/>
    <property type="match status" value="1"/>
</dbReference>
<evidence type="ECO:0000313" key="15">
    <source>
        <dbReference type="Proteomes" id="UP000525336"/>
    </source>
</evidence>
<comment type="similarity">
    <text evidence="4">Belongs to the N-acetylmuramoyl-L-alanine amidase 2 family.</text>
</comment>
<dbReference type="Proteomes" id="UP000525336">
    <property type="component" value="Unassembled WGS sequence"/>
</dbReference>
<evidence type="ECO:0000256" key="10">
    <source>
        <dbReference type="ARBA" id="ARBA00023316"/>
    </source>
</evidence>
<feature type="domain" description="N-acetylmuramoyl-L-alanine amidase" evidence="13">
    <location>
        <begin position="43"/>
        <end position="194"/>
    </location>
</feature>
<sequence length="208" mass="23425">MKEASATALWARSQSTALAKKESETKMTICSKGWYENARHVPSPYFDARPSADDISLLVVHNISLPPGQFGGPYIEQFFTGNLDPAEHPFFKVIHQMGVSAHCLIRRDGEVVQFVSFLDRAWHAGQSSFAGRERCNDYSIGIELEGSDFVAYTEQQYHALTELTETLVSSFPQITNERITGHQYIAPLRKTDPGLVFDWTKFKSNLSF</sequence>
<keyword evidence="8 14" id="KW-0378">Hydrolase</keyword>
<dbReference type="EC" id="3.5.1.28" evidence="5"/>
<comment type="subcellular location">
    <subcellularLocation>
        <location evidence="3">Cytoplasm</location>
    </subcellularLocation>
</comment>
<dbReference type="PANTHER" id="PTHR30417">
    <property type="entry name" value="N-ACETYLMURAMOYL-L-ALANINE AMIDASE AMID"/>
    <property type="match status" value="1"/>
</dbReference>
<evidence type="ECO:0000256" key="6">
    <source>
        <dbReference type="ARBA" id="ARBA00022490"/>
    </source>
</evidence>
<dbReference type="SUPFAM" id="SSF55846">
    <property type="entry name" value="N-acetylmuramoyl-L-alanine amidase-like"/>
    <property type="match status" value="1"/>
</dbReference>
<dbReference type="InterPro" id="IPR002502">
    <property type="entry name" value="Amidase_domain"/>
</dbReference>
<evidence type="ECO:0000256" key="2">
    <source>
        <dbReference type="ARBA" id="ARBA00001947"/>
    </source>
</evidence>
<keyword evidence="7" id="KW-0479">Metal-binding</keyword>
<keyword evidence="9" id="KW-0862">Zinc</keyword>
<dbReference type="GO" id="GO:0071555">
    <property type="term" value="P:cell wall organization"/>
    <property type="evidence" value="ECO:0007669"/>
    <property type="project" value="UniProtKB-KW"/>
</dbReference>
<protein>
    <recommendedName>
        <fullName evidence="11">1,6-anhydro-N-acetylmuramyl-L-alanine amidase AmpD</fullName>
        <ecNumber evidence="5">3.5.1.28</ecNumber>
    </recommendedName>
    <alternativeName>
        <fullName evidence="12">N-acetylmuramoyl-L-alanine amidase</fullName>
    </alternativeName>
</protein>
<accession>A0A7Y3YML4</accession>
<keyword evidence="10" id="KW-0961">Cell wall biogenesis/degradation</keyword>
<comment type="cofactor">
    <cofactor evidence="2">
        <name>Zn(2+)</name>
        <dbReference type="ChEBI" id="CHEBI:29105"/>
    </cofactor>
</comment>
<evidence type="ECO:0000313" key="14">
    <source>
        <dbReference type="EMBL" id="NOH33271.1"/>
    </source>
</evidence>
<dbReference type="FunFam" id="3.40.80.10:FF:000002">
    <property type="entry name" value="1,6-anhydro-N-acetylmuramyl-L-alanine amidase"/>
    <property type="match status" value="1"/>
</dbReference>
<dbReference type="NCBIfam" id="NF008758">
    <property type="entry name" value="PRK11789.1"/>
    <property type="match status" value="1"/>
</dbReference>
<dbReference type="Pfam" id="PF01510">
    <property type="entry name" value="Amidase_2"/>
    <property type="match status" value="1"/>
</dbReference>
<gene>
    <name evidence="14" type="primary">ampD</name>
    <name evidence="14" type="ORF">F0245_07805</name>
</gene>
<dbReference type="GO" id="GO:0009254">
    <property type="term" value="P:peptidoglycan turnover"/>
    <property type="evidence" value="ECO:0007669"/>
    <property type="project" value="TreeGrafter"/>
</dbReference>
<proteinExistence type="inferred from homology"/>
<reference evidence="14 15" key="1">
    <citation type="submission" date="2019-09" db="EMBL/GenBank/DDBJ databases">
        <title>Draft genome sequencing and comparative genomics of hatchery-associated Vibrios.</title>
        <authorList>
            <person name="Kehlet-Delgado H."/>
            <person name="Mueller R.S."/>
        </authorList>
    </citation>
    <scope>NUCLEOTIDE SEQUENCE [LARGE SCALE GENOMIC DNA]</scope>
    <source>
        <strain evidence="14 15">00-90-10</strain>
    </source>
</reference>
<dbReference type="GO" id="GO:0009253">
    <property type="term" value="P:peptidoglycan catabolic process"/>
    <property type="evidence" value="ECO:0007669"/>
    <property type="project" value="InterPro"/>
</dbReference>
<dbReference type="PANTHER" id="PTHR30417:SF4">
    <property type="entry name" value="1,6-ANHYDRO-N-ACETYLMURAMYL-L-ALANINE AMIDASE AMPD"/>
    <property type="match status" value="1"/>
</dbReference>
<evidence type="ECO:0000256" key="8">
    <source>
        <dbReference type="ARBA" id="ARBA00022801"/>
    </source>
</evidence>
<organism evidence="14 15">
    <name type="scientific">Vibrio chagasii</name>
    <dbReference type="NCBI Taxonomy" id="170679"/>
    <lineage>
        <taxon>Bacteria</taxon>
        <taxon>Pseudomonadati</taxon>
        <taxon>Pseudomonadota</taxon>
        <taxon>Gammaproteobacteria</taxon>
        <taxon>Vibrionales</taxon>
        <taxon>Vibrionaceae</taxon>
        <taxon>Vibrio</taxon>
    </lineage>
</organism>